<dbReference type="GO" id="GO:0003677">
    <property type="term" value="F:DNA binding"/>
    <property type="evidence" value="ECO:0007669"/>
    <property type="project" value="UniProtKB-KW"/>
</dbReference>
<gene>
    <name evidence="5" type="ORF">COA07_10800</name>
</gene>
<keyword evidence="6" id="KW-1185">Reference proteome</keyword>
<keyword evidence="5" id="KW-0255">Endonuclease</keyword>
<dbReference type="EMBL" id="NWVC01000004">
    <property type="protein sequence ID" value="PCG14267.1"/>
    <property type="molecule type" value="Genomic_DNA"/>
</dbReference>
<evidence type="ECO:0000259" key="4">
    <source>
        <dbReference type="Pfam" id="PF01420"/>
    </source>
</evidence>
<comment type="caution">
    <text evidence="5">The sequence shown here is derived from an EMBL/GenBank/DDBJ whole genome shotgun (WGS) entry which is preliminary data.</text>
</comment>
<keyword evidence="3" id="KW-0238">DNA-binding</keyword>
<dbReference type="Pfam" id="PF01420">
    <property type="entry name" value="Methylase_S"/>
    <property type="match status" value="1"/>
</dbReference>
<organism evidence="5 6">
    <name type="scientific">Sphingomonas adhaesiva</name>
    <dbReference type="NCBI Taxonomy" id="28212"/>
    <lineage>
        <taxon>Bacteria</taxon>
        <taxon>Pseudomonadati</taxon>
        <taxon>Pseudomonadota</taxon>
        <taxon>Alphaproteobacteria</taxon>
        <taxon>Sphingomonadales</taxon>
        <taxon>Sphingomonadaceae</taxon>
        <taxon>Sphingomonas</taxon>
    </lineage>
</organism>
<dbReference type="SUPFAM" id="SSF116734">
    <property type="entry name" value="DNA methylase specificity domain"/>
    <property type="match status" value="2"/>
</dbReference>
<name>A0A2A4I5L2_9SPHN</name>
<dbReference type="Proteomes" id="UP000218323">
    <property type="component" value="Unassembled WGS sequence"/>
</dbReference>
<keyword evidence="5" id="KW-0378">Hydrolase</keyword>
<keyword evidence="5" id="KW-0540">Nuclease</keyword>
<evidence type="ECO:0000256" key="3">
    <source>
        <dbReference type="ARBA" id="ARBA00023125"/>
    </source>
</evidence>
<dbReference type="AlphaFoldDB" id="A0A2A4I5L2"/>
<dbReference type="InterPro" id="IPR044946">
    <property type="entry name" value="Restrct_endonuc_typeI_TRD_sf"/>
</dbReference>
<reference evidence="5 6" key="1">
    <citation type="submission" date="2017-09" db="EMBL/GenBank/DDBJ databases">
        <title>Sphingomonas adhaesiva DSM 7418, whole genome shotgun sequence.</title>
        <authorList>
            <person name="Feng G."/>
            <person name="Zhu H."/>
        </authorList>
    </citation>
    <scope>NUCLEOTIDE SEQUENCE [LARGE SCALE GENOMIC DNA]</scope>
    <source>
        <strain evidence="5 6">DSM 7418</strain>
    </source>
</reference>
<dbReference type="CDD" id="cd17259">
    <property type="entry name" value="RMtype1_S_StySKI-TRD2-CR2_like"/>
    <property type="match status" value="1"/>
</dbReference>
<evidence type="ECO:0000256" key="2">
    <source>
        <dbReference type="ARBA" id="ARBA00022747"/>
    </source>
</evidence>
<feature type="domain" description="Type I restriction modification DNA specificity" evidence="4">
    <location>
        <begin position="2"/>
        <end position="185"/>
    </location>
</feature>
<dbReference type="RefSeq" id="WP_083956674.1">
    <property type="nucleotide sequence ID" value="NZ_NWVC01000004.1"/>
</dbReference>
<evidence type="ECO:0000313" key="5">
    <source>
        <dbReference type="EMBL" id="PCG14267.1"/>
    </source>
</evidence>
<protein>
    <submittedName>
        <fullName evidence="5">Restriction endonuclease subunit S</fullName>
    </submittedName>
</protein>
<proteinExistence type="inferred from homology"/>
<evidence type="ECO:0000256" key="1">
    <source>
        <dbReference type="ARBA" id="ARBA00010923"/>
    </source>
</evidence>
<dbReference type="PANTHER" id="PTHR30408">
    <property type="entry name" value="TYPE-1 RESTRICTION ENZYME ECOKI SPECIFICITY PROTEIN"/>
    <property type="match status" value="1"/>
</dbReference>
<dbReference type="GO" id="GO:0009307">
    <property type="term" value="P:DNA restriction-modification system"/>
    <property type="evidence" value="ECO:0007669"/>
    <property type="project" value="UniProtKB-KW"/>
</dbReference>
<keyword evidence="2" id="KW-0680">Restriction system</keyword>
<sequence length="427" mass="46945">MGDWQPVRLGDVADMVTGYPFKSDQYTSDNSGIRLIRGDNIAQGCLRWDGVKRWPASQAAAHANYALAPNDVVLAMDRPWIEAGLKYATIREADCPSLLVQRVTRLRGTDRADGRYLAYVIGSAAFTQHVLAVQTGTAVPHISGGQIKSFEFVLPAMDTQVAIAAVLTALDDKIELNRRMNGTLEASARVLFRDWFVDFGPTRAKAEGRPAYLAPDLWSLFPDNLDEDGVPEGWSVKPLDQIAEFLNGLALQKYPAVPGEQDLPVIKIAELRSGISANSNRASPAVPEKYIVDDGDFLFSWSGSLLAKFWTGGQGALNQHLFKVTSLEYPAWFYTHWVWHHLEDFQMIAASKATTMGHIQRGHLSAATTICPPQPSIAAFGEIIAPLQQRMIDNLIESRTLAATRDALLPKLMSGELRVRDAEAMAA</sequence>
<dbReference type="Gene3D" id="3.90.220.20">
    <property type="entry name" value="DNA methylase specificity domains"/>
    <property type="match status" value="2"/>
</dbReference>
<accession>A0A2A4I5L2</accession>
<dbReference type="PANTHER" id="PTHR30408:SF13">
    <property type="entry name" value="TYPE I RESTRICTION ENZYME HINDI SPECIFICITY SUBUNIT"/>
    <property type="match status" value="1"/>
</dbReference>
<evidence type="ECO:0000313" key="6">
    <source>
        <dbReference type="Proteomes" id="UP000218323"/>
    </source>
</evidence>
<dbReference type="GO" id="GO:0004519">
    <property type="term" value="F:endonuclease activity"/>
    <property type="evidence" value="ECO:0007669"/>
    <property type="project" value="UniProtKB-KW"/>
</dbReference>
<comment type="similarity">
    <text evidence="1">Belongs to the type-I restriction system S methylase family.</text>
</comment>
<dbReference type="InterPro" id="IPR000055">
    <property type="entry name" value="Restrct_endonuc_typeI_TRD"/>
</dbReference>
<dbReference type="InterPro" id="IPR052021">
    <property type="entry name" value="Type-I_RS_S_subunit"/>
</dbReference>